<organism evidence="2 3">
    <name type="scientific">Myroides odoratus</name>
    <name type="common">Flavobacterium odoratum</name>
    <dbReference type="NCBI Taxonomy" id="256"/>
    <lineage>
        <taxon>Bacteria</taxon>
        <taxon>Pseudomonadati</taxon>
        <taxon>Bacteroidota</taxon>
        <taxon>Flavobacteriia</taxon>
        <taxon>Flavobacteriales</taxon>
        <taxon>Flavobacteriaceae</taxon>
        <taxon>Myroides</taxon>
    </lineage>
</organism>
<reference evidence="2 3" key="1">
    <citation type="submission" date="2018-06" db="EMBL/GenBank/DDBJ databases">
        <authorList>
            <consortium name="Pathogen Informatics"/>
            <person name="Doyle S."/>
        </authorList>
    </citation>
    <scope>NUCLEOTIDE SEQUENCE [LARGE SCALE GENOMIC DNA]</scope>
    <source>
        <strain evidence="2 3">NCTC11179</strain>
    </source>
</reference>
<name>A0A378RL52_MYROD</name>
<evidence type="ECO:0000313" key="2">
    <source>
        <dbReference type="EMBL" id="STZ27746.1"/>
    </source>
</evidence>
<dbReference type="AlphaFoldDB" id="A0A378RL52"/>
<evidence type="ECO:0000256" key="1">
    <source>
        <dbReference type="SAM" id="SignalP"/>
    </source>
</evidence>
<accession>A0A378RL52</accession>
<protein>
    <submittedName>
        <fullName evidence="2">Uncharacterized protein</fullName>
    </submittedName>
</protein>
<evidence type="ECO:0000313" key="3">
    <source>
        <dbReference type="Proteomes" id="UP000255024"/>
    </source>
</evidence>
<dbReference type="RefSeq" id="WP_115090620.1">
    <property type="nucleotide sequence ID" value="NZ_CP068107.1"/>
</dbReference>
<gene>
    <name evidence="2" type="ORF">NCTC11179_01282</name>
</gene>
<dbReference type="Proteomes" id="UP000255024">
    <property type="component" value="Unassembled WGS sequence"/>
</dbReference>
<keyword evidence="3" id="KW-1185">Reference proteome</keyword>
<proteinExistence type="predicted"/>
<keyword evidence="1" id="KW-0732">Signal</keyword>
<sequence length="63" mass="6698">MKKLLLLTGLFLSFGLLSFSDSLNLNQLKGCLDDSDTSTMNSDAPTCQGGARTCCVAISQKHS</sequence>
<feature type="signal peptide" evidence="1">
    <location>
        <begin position="1"/>
        <end position="18"/>
    </location>
</feature>
<dbReference type="EMBL" id="UGQL01000001">
    <property type="protein sequence ID" value="STZ27746.1"/>
    <property type="molecule type" value="Genomic_DNA"/>
</dbReference>
<feature type="chain" id="PRO_5016664170" evidence="1">
    <location>
        <begin position="19"/>
        <end position="63"/>
    </location>
</feature>